<sequence length="218" mass="25041">MQILYKNICLVTIAIAAVGAIAISVITIPKFSNRPRYQLPSQIDLPNWRSLSSQPLNLPLDSLLTAHQYLYNDYSRNHQVRIDAIYLNRVSSFLNIIKNINIQYIESTLQLKYAANIGHYALFADQDQAYLASCINPTGQGTLTEAQFNSNQHHIDVVLSRLGSYLLGTADLRDYRCLFTVISMPIAKTASTQVNYQYLEKSWIDWHRFWQDKFPTDY</sequence>
<dbReference type="Proteomes" id="UP000631421">
    <property type="component" value="Unassembled WGS sequence"/>
</dbReference>
<keyword evidence="2" id="KW-1185">Reference proteome</keyword>
<dbReference type="EMBL" id="JACJPY010000127">
    <property type="protein sequence ID" value="MBD2152647.1"/>
    <property type="molecule type" value="Genomic_DNA"/>
</dbReference>
<reference evidence="1" key="1">
    <citation type="journal article" date="2015" name="ISME J.">
        <title>Draft Genome Sequence of Streptomyces incarnatus NRRL8089, which Produces the Nucleoside Antibiotic Sinefungin.</title>
        <authorList>
            <person name="Oshima K."/>
            <person name="Hattori M."/>
            <person name="Shimizu H."/>
            <person name="Fukuda K."/>
            <person name="Nemoto M."/>
            <person name="Inagaki K."/>
            <person name="Tamura T."/>
        </authorList>
    </citation>
    <scope>NUCLEOTIDE SEQUENCE</scope>
    <source>
        <strain evidence="1">FACHB-1277</strain>
    </source>
</reference>
<evidence type="ECO:0000313" key="2">
    <source>
        <dbReference type="Proteomes" id="UP000631421"/>
    </source>
</evidence>
<comment type="caution">
    <text evidence="1">The sequence shown here is derived from an EMBL/GenBank/DDBJ whole genome shotgun (WGS) entry which is preliminary data.</text>
</comment>
<dbReference type="InterPro" id="IPR026411">
    <property type="entry name" value="Cyanosort_A_assoc"/>
</dbReference>
<evidence type="ECO:0000313" key="1">
    <source>
        <dbReference type="EMBL" id="MBD2152647.1"/>
    </source>
</evidence>
<protein>
    <submittedName>
        <fullName evidence="1">Cyanoexosortase A system-associated protein</fullName>
    </submittedName>
</protein>
<reference evidence="1" key="2">
    <citation type="submission" date="2020-08" db="EMBL/GenBank/DDBJ databases">
        <authorList>
            <person name="Chen M."/>
            <person name="Teng W."/>
            <person name="Zhao L."/>
            <person name="Hu C."/>
            <person name="Zhou Y."/>
            <person name="Han B."/>
            <person name="Song L."/>
            <person name="Shu W."/>
        </authorList>
    </citation>
    <scope>NUCLEOTIDE SEQUENCE</scope>
    <source>
        <strain evidence="1">FACHB-1277</strain>
    </source>
</reference>
<dbReference type="RefSeq" id="WP_190353112.1">
    <property type="nucleotide sequence ID" value="NZ_JACJPY010000127.1"/>
</dbReference>
<proteinExistence type="predicted"/>
<gene>
    <name evidence="1" type="ORF">H6F44_21360</name>
</gene>
<dbReference type="NCBIfam" id="TIGR04153">
    <property type="entry name" value="cyanosortA_assc"/>
    <property type="match status" value="1"/>
</dbReference>
<dbReference type="AlphaFoldDB" id="A0A926Z8C0"/>
<accession>A0A926Z8C0</accession>
<organism evidence="1 2">
    <name type="scientific">Pseudanabaena cinerea FACHB-1277</name>
    <dbReference type="NCBI Taxonomy" id="2949581"/>
    <lineage>
        <taxon>Bacteria</taxon>
        <taxon>Bacillati</taxon>
        <taxon>Cyanobacteriota</taxon>
        <taxon>Cyanophyceae</taxon>
        <taxon>Pseudanabaenales</taxon>
        <taxon>Pseudanabaenaceae</taxon>
        <taxon>Pseudanabaena</taxon>
        <taxon>Pseudanabaena cinerea</taxon>
    </lineage>
</organism>
<name>A0A926Z8C0_9CYAN</name>